<reference evidence="1 2" key="1">
    <citation type="submission" date="2008-07" db="EMBL/GenBank/DDBJ databases">
        <authorList>
            <person name="El-Sayed N."/>
            <person name="Caler E."/>
            <person name="Inman J."/>
            <person name="Amedeo P."/>
            <person name="Hass B."/>
            <person name="Wortman J."/>
        </authorList>
    </citation>
    <scope>NUCLEOTIDE SEQUENCE [LARGE SCALE GENOMIC DNA]</scope>
    <source>
        <strain evidence="2">ATCC 50983 / TXsc</strain>
    </source>
</reference>
<accession>C5KGZ3</accession>
<feature type="non-terminal residue" evidence="1">
    <location>
        <position position="52"/>
    </location>
</feature>
<gene>
    <name evidence="1" type="ORF">Pmar_PMAR003307</name>
</gene>
<organism evidence="2">
    <name type="scientific">Perkinsus marinus (strain ATCC 50983 / TXsc)</name>
    <dbReference type="NCBI Taxonomy" id="423536"/>
    <lineage>
        <taxon>Eukaryota</taxon>
        <taxon>Sar</taxon>
        <taxon>Alveolata</taxon>
        <taxon>Perkinsozoa</taxon>
        <taxon>Perkinsea</taxon>
        <taxon>Perkinsida</taxon>
        <taxon>Perkinsidae</taxon>
        <taxon>Perkinsus</taxon>
    </lineage>
</organism>
<evidence type="ECO:0008006" key="3">
    <source>
        <dbReference type="Google" id="ProtNLM"/>
    </source>
</evidence>
<dbReference type="InterPro" id="IPR011009">
    <property type="entry name" value="Kinase-like_dom_sf"/>
</dbReference>
<protein>
    <recommendedName>
        <fullName evidence="3">Protein kinase domain-containing protein</fullName>
    </recommendedName>
</protein>
<dbReference type="EMBL" id="GG673069">
    <property type="protein sequence ID" value="EER15855.1"/>
    <property type="molecule type" value="Genomic_DNA"/>
</dbReference>
<dbReference type="GeneID" id="9060615"/>
<proteinExistence type="predicted"/>
<dbReference type="Gene3D" id="1.10.510.10">
    <property type="entry name" value="Transferase(Phosphotransferase) domain 1"/>
    <property type="match status" value="1"/>
</dbReference>
<dbReference type="SUPFAM" id="SSF56112">
    <property type="entry name" value="Protein kinase-like (PK-like)"/>
    <property type="match status" value="1"/>
</dbReference>
<dbReference type="InParanoid" id="C5KGZ3"/>
<dbReference type="Proteomes" id="UP000007800">
    <property type="component" value="Unassembled WGS sequence"/>
</dbReference>
<dbReference type="OrthoDB" id="5979581at2759"/>
<name>C5KGZ3_PERM5</name>
<dbReference type="AlphaFoldDB" id="C5KGZ3"/>
<dbReference type="RefSeq" id="XP_002784059.1">
    <property type="nucleotide sequence ID" value="XM_002784013.1"/>
</dbReference>
<keyword evidence="2" id="KW-1185">Reference proteome</keyword>
<sequence length="52" mass="5891">VAFQASLYEQDPLHSGLMPRSCMNLLRSLLSWNPRDRPTARQALKSACFSEP</sequence>
<evidence type="ECO:0000313" key="2">
    <source>
        <dbReference type="Proteomes" id="UP000007800"/>
    </source>
</evidence>
<feature type="non-terminal residue" evidence="1">
    <location>
        <position position="1"/>
    </location>
</feature>
<evidence type="ECO:0000313" key="1">
    <source>
        <dbReference type="EMBL" id="EER15855.1"/>
    </source>
</evidence>